<dbReference type="AlphaFoldDB" id="A0A2A5WFI9"/>
<accession>A0A2A5WFI9</accession>
<feature type="domain" description="Nitrile hydratase beta subunit-like N-terminal" evidence="1">
    <location>
        <begin position="11"/>
        <end position="97"/>
    </location>
</feature>
<evidence type="ECO:0000259" key="1">
    <source>
        <dbReference type="Pfam" id="PF21006"/>
    </source>
</evidence>
<reference evidence="2 3" key="1">
    <citation type="submission" date="2017-08" db="EMBL/GenBank/DDBJ databases">
        <title>Fine stratification of microbial communities through a metagenomic profile of the photic zone.</title>
        <authorList>
            <person name="Haro-Moreno J.M."/>
            <person name="Lopez-Perez M."/>
            <person name="De La Torre J."/>
            <person name="Picazo A."/>
            <person name="Camacho A."/>
            <person name="Rodriguez-Valera F."/>
        </authorList>
    </citation>
    <scope>NUCLEOTIDE SEQUENCE [LARGE SCALE GENOMIC DNA]</scope>
    <source>
        <strain evidence="2">MED-G28</strain>
    </source>
</reference>
<dbReference type="Pfam" id="PF21006">
    <property type="entry name" value="NHase_beta_N"/>
    <property type="match status" value="1"/>
</dbReference>
<dbReference type="Proteomes" id="UP000219329">
    <property type="component" value="Unassembled WGS sequence"/>
</dbReference>
<comment type="caution">
    <text evidence="2">The sequence shown here is derived from an EMBL/GenBank/DDBJ whole genome shotgun (WGS) entry which is preliminary data.</text>
</comment>
<evidence type="ECO:0000313" key="2">
    <source>
        <dbReference type="EMBL" id="PDH35073.1"/>
    </source>
</evidence>
<sequence length="111" mass="12823">MENFPTQPQDDSGPIFNEPWEAQAFALVLALHKAGKFSWSEWAKYLSEEINLAQQTGDLDFGDTYYQYWLRALEKITLAKGLTTNTDLMDKTEQWRQAYLTTPHGHPIDLN</sequence>
<dbReference type="EMBL" id="NTJZ01000002">
    <property type="protein sequence ID" value="PDH35073.1"/>
    <property type="molecule type" value="Genomic_DNA"/>
</dbReference>
<dbReference type="InterPro" id="IPR008990">
    <property type="entry name" value="Elect_transpt_acc-like_dom_sf"/>
</dbReference>
<dbReference type="SUPFAM" id="SSF50090">
    <property type="entry name" value="Electron transport accessory proteins"/>
    <property type="match status" value="1"/>
</dbReference>
<dbReference type="InterPro" id="IPR023808">
    <property type="entry name" value="Nitrile_Hydratase_acc_put"/>
</dbReference>
<dbReference type="Gene3D" id="1.10.472.20">
    <property type="entry name" value="Nitrile hydratase, beta subunit"/>
    <property type="match status" value="1"/>
</dbReference>
<organism evidence="2 3">
    <name type="scientific">OM182 bacterium MED-G28</name>
    <dbReference type="NCBI Taxonomy" id="1986256"/>
    <lineage>
        <taxon>Bacteria</taxon>
        <taxon>Pseudomonadati</taxon>
        <taxon>Pseudomonadota</taxon>
        <taxon>Gammaproteobacteria</taxon>
        <taxon>OMG group</taxon>
        <taxon>OM182 clade</taxon>
    </lineage>
</organism>
<gene>
    <name evidence="2" type="ORF">CNF02_03330</name>
</gene>
<proteinExistence type="predicted"/>
<dbReference type="InterPro" id="IPR049054">
    <property type="entry name" value="CN_hydtase_beta-like_N"/>
</dbReference>
<dbReference type="NCBIfam" id="TIGR03889">
    <property type="entry name" value="nitrile_acc"/>
    <property type="match status" value="1"/>
</dbReference>
<evidence type="ECO:0000313" key="3">
    <source>
        <dbReference type="Proteomes" id="UP000219329"/>
    </source>
</evidence>
<name>A0A2A5WFI9_9GAMM</name>
<protein>
    <submittedName>
        <fullName evidence="2">Nitrile hydratase accessory protein</fullName>
    </submittedName>
</protein>
<dbReference type="InterPro" id="IPR042262">
    <property type="entry name" value="CN_hydtase_beta_C"/>
</dbReference>